<protein>
    <submittedName>
        <fullName evidence="2">RmlC-like cupin domain superfamily, rmlC-like jelly roll protein</fullName>
    </submittedName>
</protein>
<dbReference type="OrthoDB" id="5840532at2759"/>
<dbReference type="PANTHER" id="PTHR36156:SF3">
    <property type="entry name" value="CUPIN 2 CONSERVED BARREL DOMAIN-CONTAINING PROTEIN"/>
    <property type="match status" value="1"/>
</dbReference>
<dbReference type="PANTHER" id="PTHR36156">
    <property type="entry name" value="SLR2101 PROTEIN"/>
    <property type="match status" value="1"/>
</dbReference>
<dbReference type="InterPro" id="IPR047142">
    <property type="entry name" value="OryJ/VirC-like"/>
</dbReference>
<accession>A0A9Q9AKC1</accession>
<dbReference type="AlphaFoldDB" id="A0A9Q9AKC1"/>
<dbReference type="EMBL" id="CP099420">
    <property type="protein sequence ID" value="USW50615.1"/>
    <property type="molecule type" value="Genomic_DNA"/>
</dbReference>
<dbReference type="SUPFAM" id="SSF51182">
    <property type="entry name" value="RmlC-like cupins"/>
    <property type="match status" value="1"/>
</dbReference>
<organism evidence="2 3">
    <name type="scientific">Septoria linicola</name>
    <dbReference type="NCBI Taxonomy" id="215465"/>
    <lineage>
        <taxon>Eukaryota</taxon>
        <taxon>Fungi</taxon>
        <taxon>Dikarya</taxon>
        <taxon>Ascomycota</taxon>
        <taxon>Pezizomycotina</taxon>
        <taxon>Dothideomycetes</taxon>
        <taxon>Dothideomycetidae</taxon>
        <taxon>Mycosphaerellales</taxon>
        <taxon>Mycosphaerellaceae</taxon>
        <taxon>Septoria</taxon>
    </lineage>
</organism>
<proteinExistence type="predicted"/>
<dbReference type="Pfam" id="PF07883">
    <property type="entry name" value="Cupin_2"/>
    <property type="match status" value="1"/>
</dbReference>
<dbReference type="InterPro" id="IPR013096">
    <property type="entry name" value="Cupin_2"/>
</dbReference>
<dbReference type="Gene3D" id="2.60.120.10">
    <property type="entry name" value="Jelly Rolls"/>
    <property type="match status" value="1"/>
</dbReference>
<dbReference type="CDD" id="cd02231">
    <property type="entry name" value="cupin_BLL6423-like"/>
    <property type="match status" value="1"/>
</dbReference>
<sequence>MSNYITTHNAQGKAIFAEASAPHHKIPIQLGLDPEVASMTFLYTTESFPPNLSSESDIEQYSLHRSNGLPPGQICTPAGTSVGIATMAPGAEAPMHGTMTLDTIYILEGAVELHLEPGEVRTMTVGDSILQRGTMHKWKNVTPNNGKMRMMALVQPIVTPLRVGGKSLDTEWQT</sequence>
<dbReference type="InterPro" id="IPR011051">
    <property type="entry name" value="RmlC_Cupin_sf"/>
</dbReference>
<reference evidence="2" key="1">
    <citation type="submission" date="2022-06" db="EMBL/GenBank/DDBJ databases">
        <title>Complete genome sequences of two strains of the flax pathogen Septoria linicola.</title>
        <authorList>
            <person name="Lapalu N."/>
            <person name="Simon A."/>
            <person name="Demenou B."/>
            <person name="Paumier D."/>
            <person name="Guillot M.-P."/>
            <person name="Gout L."/>
            <person name="Valade R."/>
        </authorList>
    </citation>
    <scope>NUCLEOTIDE SEQUENCE</scope>
    <source>
        <strain evidence="2">SE15195</strain>
    </source>
</reference>
<name>A0A9Q9AKC1_9PEZI</name>
<keyword evidence="3" id="KW-1185">Reference proteome</keyword>
<evidence type="ECO:0000313" key="3">
    <source>
        <dbReference type="Proteomes" id="UP001056384"/>
    </source>
</evidence>
<evidence type="ECO:0000313" key="2">
    <source>
        <dbReference type="EMBL" id="USW50615.1"/>
    </source>
</evidence>
<dbReference type="InterPro" id="IPR014710">
    <property type="entry name" value="RmlC-like_jellyroll"/>
</dbReference>
<dbReference type="Proteomes" id="UP001056384">
    <property type="component" value="Chromosome 3"/>
</dbReference>
<gene>
    <name evidence="2" type="ORF">Slin15195_G039340</name>
</gene>
<evidence type="ECO:0000259" key="1">
    <source>
        <dbReference type="Pfam" id="PF07883"/>
    </source>
</evidence>
<feature type="domain" description="Cupin type-2" evidence="1">
    <location>
        <begin position="84"/>
        <end position="145"/>
    </location>
</feature>